<keyword evidence="3" id="KW-1185">Reference proteome</keyword>
<protein>
    <recommendedName>
        <fullName evidence="4">Envelope fusion protein</fullName>
    </recommendedName>
</protein>
<dbReference type="Pfam" id="PF12259">
    <property type="entry name" value="Baculo_F"/>
    <property type="match status" value="1"/>
</dbReference>
<evidence type="ECO:0000313" key="3">
    <source>
        <dbReference type="Proteomes" id="UP001652700"/>
    </source>
</evidence>
<accession>A0ABM5JLS4</accession>
<evidence type="ECO:0008006" key="4">
    <source>
        <dbReference type="Google" id="ProtNLM"/>
    </source>
</evidence>
<evidence type="ECO:0000256" key="1">
    <source>
        <dbReference type="SAM" id="SignalP"/>
    </source>
</evidence>
<sequence length="374" mass="43761">MRLTIKLIFCMHVIIWLTNDEHIYKQYTNTPINKSPGIYYEHIKNVQCIETRWNILRHIPLQPFTDKLNFVDLTYQKTLRLCQNKPVLTELLLCDTSLKLLGQIIPRLFQDEQTLKNLILHEHSRPKRVLFNAIGSVFRTLFGTLDSDDAENFNNAINKAEINENHLLDLLKQQIHVVKATIANFNNSITNLDRNKVIFDKNFESITNYTDKINNKYFNLDLKQTIEEHFTLLNLFITELQQEYSALINIVLFARNNNLHPSVITLDQLIQELSKTVTHLPSTSTYPFPLTIDYAHKYFEIILLKYIYFDNKILISVSIPLVSNTHYSLFNLISLSIIHPTLKKLTFILPSVKYLVLSENRNIYLTIDTLEGCY</sequence>
<dbReference type="GeneID" id="126879726"/>
<dbReference type="InterPro" id="IPR022048">
    <property type="entry name" value="Envelope_fusion-like"/>
</dbReference>
<feature type="chain" id="PRO_5045196284" description="Envelope fusion protein" evidence="1">
    <location>
        <begin position="21"/>
        <end position="374"/>
    </location>
</feature>
<dbReference type="RefSeq" id="XP_050498893.1">
    <property type="nucleotide sequence ID" value="XM_050642936.1"/>
</dbReference>
<dbReference type="Proteomes" id="UP001652700">
    <property type="component" value="Unplaced"/>
</dbReference>
<keyword evidence="1" id="KW-0732">Signal</keyword>
<name>A0ABM5JLS4_DIAVI</name>
<evidence type="ECO:0000313" key="2">
    <source>
        <dbReference type="EnsemblMetazoa" id="XP_050498893.1"/>
    </source>
</evidence>
<reference evidence="2" key="1">
    <citation type="submission" date="2025-05" db="UniProtKB">
        <authorList>
            <consortium name="EnsemblMetazoa"/>
        </authorList>
    </citation>
    <scope>IDENTIFICATION</scope>
</reference>
<proteinExistence type="predicted"/>
<feature type="signal peptide" evidence="1">
    <location>
        <begin position="1"/>
        <end position="20"/>
    </location>
</feature>
<dbReference type="EnsemblMetazoa" id="XM_050642936.1">
    <property type="protein sequence ID" value="XP_050498893.1"/>
    <property type="gene ID" value="LOC126879726"/>
</dbReference>
<organism evidence="2 3">
    <name type="scientific">Diabrotica virgifera virgifera</name>
    <name type="common">western corn rootworm</name>
    <dbReference type="NCBI Taxonomy" id="50390"/>
    <lineage>
        <taxon>Eukaryota</taxon>
        <taxon>Metazoa</taxon>
        <taxon>Ecdysozoa</taxon>
        <taxon>Arthropoda</taxon>
        <taxon>Hexapoda</taxon>
        <taxon>Insecta</taxon>
        <taxon>Pterygota</taxon>
        <taxon>Neoptera</taxon>
        <taxon>Endopterygota</taxon>
        <taxon>Coleoptera</taxon>
        <taxon>Polyphaga</taxon>
        <taxon>Cucujiformia</taxon>
        <taxon>Chrysomeloidea</taxon>
        <taxon>Chrysomelidae</taxon>
        <taxon>Galerucinae</taxon>
        <taxon>Diabroticina</taxon>
        <taxon>Diabroticites</taxon>
        <taxon>Diabrotica</taxon>
    </lineage>
</organism>